<protein>
    <submittedName>
        <fullName evidence="1">Uncharacterized protein</fullName>
    </submittedName>
</protein>
<accession>A0A3P6T8A4</accession>
<dbReference type="OMA" id="KGCGAEM"/>
<dbReference type="Proteomes" id="UP000277928">
    <property type="component" value="Unassembled WGS sequence"/>
</dbReference>
<proteinExistence type="predicted"/>
<evidence type="ECO:0000313" key="2">
    <source>
        <dbReference type="Proteomes" id="UP000277928"/>
    </source>
</evidence>
<organism evidence="1 2">
    <name type="scientific">Litomosoides sigmodontis</name>
    <name type="common">Filarial nematode worm</name>
    <dbReference type="NCBI Taxonomy" id="42156"/>
    <lineage>
        <taxon>Eukaryota</taxon>
        <taxon>Metazoa</taxon>
        <taxon>Ecdysozoa</taxon>
        <taxon>Nematoda</taxon>
        <taxon>Chromadorea</taxon>
        <taxon>Rhabditida</taxon>
        <taxon>Spirurina</taxon>
        <taxon>Spiruromorpha</taxon>
        <taxon>Filarioidea</taxon>
        <taxon>Onchocercidae</taxon>
        <taxon>Litomosoides</taxon>
    </lineage>
</organism>
<name>A0A3P6T8A4_LITSI</name>
<dbReference type="EMBL" id="UYRX01000191">
    <property type="protein sequence ID" value="VDK77005.1"/>
    <property type="molecule type" value="Genomic_DNA"/>
</dbReference>
<reference evidence="1 2" key="1">
    <citation type="submission" date="2018-08" db="EMBL/GenBank/DDBJ databases">
        <authorList>
            <person name="Laetsch R D."/>
            <person name="Stevens L."/>
            <person name="Kumar S."/>
            <person name="Blaxter L. M."/>
        </authorList>
    </citation>
    <scope>NUCLEOTIDE SEQUENCE [LARGE SCALE GENOMIC DNA]</scope>
</reference>
<gene>
    <name evidence="1" type="ORF">NLS_LOCUS3478</name>
</gene>
<evidence type="ECO:0000313" key="1">
    <source>
        <dbReference type="EMBL" id="VDK77005.1"/>
    </source>
</evidence>
<dbReference type="AlphaFoldDB" id="A0A3P6T8A4"/>
<sequence>MISKWLLNEIHSHLRLSEMKKRKDVMKTDDKCGLHAYRIVHHFQKYAKKCVELNIPAPFAAEMTRSAAQSLRDMGFEEKAKLCHCFRCNLDLTSTKTVSFRLSVPKRKVKKPKSKGNRRPYLIAVCKGCGAEMKGGALATVDYENQGAQTSSSQNSKRLSLGFSGQSSFSSLGTSLPRTPISSQIAEEKISSSARRRKKASKLQLLLSSQTPARSDSNLQDFLETFKINTR</sequence>
<keyword evidence="2" id="KW-1185">Reference proteome</keyword>
<dbReference type="OrthoDB" id="5835744at2759"/>